<evidence type="ECO:0000256" key="1">
    <source>
        <dbReference type="ARBA" id="ARBA00022490"/>
    </source>
</evidence>
<comment type="cofactor">
    <cofactor evidence="8">
        <name>Fe(2+)</name>
        <dbReference type="ChEBI" id="CHEBI:29033"/>
    </cofactor>
    <text evidence="8">Binds 1 Fe(2+) ion per subunit.</text>
</comment>
<keyword evidence="5 8" id="KW-0408">Iron</keyword>
<comment type="caution">
    <text evidence="8">Lacks conserved residue(s) required for the propagation of feature annotation.</text>
</comment>
<feature type="binding site" evidence="8">
    <location>
        <position position="115"/>
    </location>
    <ligand>
        <name>Fe cation</name>
        <dbReference type="ChEBI" id="CHEBI:24875"/>
    </ligand>
</feature>
<dbReference type="Proteomes" id="UP000317648">
    <property type="component" value="Chromosome"/>
</dbReference>
<dbReference type="HAMAP" id="MF_01445">
    <property type="entry name" value="TsaD"/>
    <property type="match status" value="1"/>
</dbReference>
<dbReference type="GO" id="GO:0005506">
    <property type="term" value="F:iron ion binding"/>
    <property type="evidence" value="ECO:0007669"/>
    <property type="project" value="UniProtKB-UniRule"/>
</dbReference>
<dbReference type="SUPFAM" id="SSF53067">
    <property type="entry name" value="Actin-like ATPase domain"/>
    <property type="match status" value="2"/>
</dbReference>
<comment type="function">
    <text evidence="8">Required for the formation of a threonylcarbamoyl group on adenosine at position 37 (t(6)A37) in tRNAs that read codons beginning with adenine. Is involved in the transfer of the threonylcarbamoyl moiety of threonylcarbamoyl-AMP (TC-AMP) to the N6 group of A37, together with TsaE and TsaB. TsaD likely plays a direct catalytic role in this reaction.</text>
</comment>
<keyword evidence="4 8" id="KW-0479">Metal-binding</keyword>
<dbReference type="FunFam" id="3.30.420.40:FF:000040">
    <property type="entry name" value="tRNA N6-adenosine threonylcarbamoyltransferase"/>
    <property type="match status" value="1"/>
</dbReference>
<dbReference type="KEGG" id="lcre:Pla8534_35740"/>
<evidence type="ECO:0000256" key="4">
    <source>
        <dbReference type="ARBA" id="ARBA00022723"/>
    </source>
</evidence>
<dbReference type="EC" id="2.3.1.234" evidence="8"/>
<evidence type="ECO:0000256" key="3">
    <source>
        <dbReference type="ARBA" id="ARBA00022694"/>
    </source>
</evidence>
<feature type="binding site" evidence="8">
    <location>
        <position position="309"/>
    </location>
    <ligand>
        <name>Fe cation</name>
        <dbReference type="ChEBI" id="CHEBI:24875"/>
    </ligand>
</feature>
<evidence type="ECO:0000256" key="8">
    <source>
        <dbReference type="HAMAP-Rule" id="MF_01445"/>
    </source>
</evidence>
<comment type="catalytic activity">
    <reaction evidence="7 8">
        <text>L-threonylcarbamoyladenylate + adenosine(37) in tRNA = N(6)-L-threonylcarbamoyladenosine(37) in tRNA + AMP + H(+)</text>
        <dbReference type="Rhea" id="RHEA:37059"/>
        <dbReference type="Rhea" id="RHEA-COMP:10162"/>
        <dbReference type="Rhea" id="RHEA-COMP:10163"/>
        <dbReference type="ChEBI" id="CHEBI:15378"/>
        <dbReference type="ChEBI" id="CHEBI:73682"/>
        <dbReference type="ChEBI" id="CHEBI:74411"/>
        <dbReference type="ChEBI" id="CHEBI:74418"/>
        <dbReference type="ChEBI" id="CHEBI:456215"/>
        <dbReference type="EC" id="2.3.1.234"/>
    </reaction>
</comment>
<feature type="binding site" evidence="8">
    <location>
        <begin position="134"/>
        <end position="138"/>
    </location>
    <ligand>
        <name>substrate</name>
    </ligand>
</feature>
<dbReference type="InterPro" id="IPR000905">
    <property type="entry name" value="Gcp-like_dom"/>
</dbReference>
<evidence type="ECO:0000259" key="9">
    <source>
        <dbReference type="Pfam" id="PF00814"/>
    </source>
</evidence>
<evidence type="ECO:0000313" key="11">
    <source>
        <dbReference type="Proteomes" id="UP000317648"/>
    </source>
</evidence>
<dbReference type="FunFam" id="3.30.420.40:FF:000012">
    <property type="entry name" value="tRNA N6-adenosine threonylcarbamoyltransferase"/>
    <property type="match status" value="1"/>
</dbReference>
<dbReference type="GO" id="GO:0005737">
    <property type="term" value="C:cytoplasm"/>
    <property type="evidence" value="ECO:0007669"/>
    <property type="project" value="UniProtKB-SubCell"/>
</dbReference>
<keyword evidence="3 8" id="KW-0819">tRNA processing</keyword>
<evidence type="ECO:0000313" key="10">
    <source>
        <dbReference type="EMBL" id="QDU95757.1"/>
    </source>
</evidence>
<comment type="subcellular location">
    <subcellularLocation>
        <location evidence="8">Cytoplasm</location>
    </subcellularLocation>
</comment>
<feature type="binding site" evidence="8">
    <location>
        <position position="281"/>
    </location>
    <ligand>
        <name>substrate</name>
    </ligand>
</feature>
<dbReference type="CDD" id="cd24133">
    <property type="entry name" value="ASKHA_NBD_TsaD_bac"/>
    <property type="match status" value="1"/>
</dbReference>
<keyword evidence="1 8" id="KW-0963">Cytoplasm</keyword>
<keyword evidence="11" id="KW-1185">Reference proteome</keyword>
<comment type="similarity">
    <text evidence="8">Belongs to the KAE1 / TsaD family.</text>
</comment>
<dbReference type="PANTHER" id="PTHR11735:SF6">
    <property type="entry name" value="TRNA N6-ADENOSINE THREONYLCARBAMOYLTRANSFERASE, MITOCHONDRIAL"/>
    <property type="match status" value="1"/>
</dbReference>
<dbReference type="NCBIfam" id="TIGR00329">
    <property type="entry name" value="gcp_kae1"/>
    <property type="match status" value="1"/>
</dbReference>
<feature type="binding site" evidence="8">
    <location>
        <position position="180"/>
    </location>
    <ligand>
        <name>substrate</name>
    </ligand>
</feature>
<gene>
    <name evidence="8 10" type="primary">tsaD</name>
    <name evidence="10" type="ORF">Pla8534_35740</name>
</gene>
<proteinExistence type="inferred from homology"/>
<evidence type="ECO:0000256" key="7">
    <source>
        <dbReference type="ARBA" id="ARBA00048117"/>
    </source>
</evidence>
<reference evidence="10 11" key="1">
    <citation type="submission" date="2019-02" db="EMBL/GenBank/DDBJ databases">
        <title>Deep-cultivation of Planctomycetes and their phenomic and genomic characterization uncovers novel biology.</title>
        <authorList>
            <person name="Wiegand S."/>
            <person name="Jogler M."/>
            <person name="Boedeker C."/>
            <person name="Pinto D."/>
            <person name="Vollmers J."/>
            <person name="Rivas-Marin E."/>
            <person name="Kohn T."/>
            <person name="Peeters S.H."/>
            <person name="Heuer A."/>
            <person name="Rast P."/>
            <person name="Oberbeckmann S."/>
            <person name="Bunk B."/>
            <person name="Jeske O."/>
            <person name="Meyerdierks A."/>
            <person name="Storesund J.E."/>
            <person name="Kallscheuer N."/>
            <person name="Luecker S."/>
            <person name="Lage O.M."/>
            <person name="Pohl T."/>
            <person name="Merkel B.J."/>
            <person name="Hornburger P."/>
            <person name="Mueller R.-W."/>
            <person name="Bruemmer F."/>
            <person name="Labrenz M."/>
            <person name="Spormann A.M."/>
            <person name="Op den Camp H."/>
            <person name="Overmann J."/>
            <person name="Amann R."/>
            <person name="Jetten M.S.M."/>
            <person name="Mascher T."/>
            <person name="Medema M.H."/>
            <person name="Devos D.P."/>
            <person name="Kaster A.-K."/>
            <person name="Ovreas L."/>
            <person name="Rohde M."/>
            <person name="Galperin M.Y."/>
            <person name="Jogler C."/>
        </authorList>
    </citation>
    <scope>NUCLEOTIDE SEQUENCE [LARGE SCALE GENOMIC DNA]</scope>
    <source>
        <strain evidence="10 11">Pla85_3_4</strain>
    </source>
</reference>
<dbReference type="NCBIfam" id="TIGR03723">
    <property type="entry name" value="T6A_TsaD_YgjD"/>
    <property type="match status" value="1"/>
</dbReference>
<dbReference type="Pfam" id="PF00814">
    <property type="entry name" value="TsaD"/>
    <property type="match status" value="1"/>
</dbReference>
<evidence type="ECO:0000256" key="6">
    <source>
        <dbReference type="ARBA" id="ARBA00023315"/>
    </source>
</evidence>
<dbReference type="RefSeq" id="WP_145059586.1">
    <property type="nucleotide sequence ID" value="NZ_CP036433.1"/>
</dbReference>
<dbReference type="InterPro" id="IPR043129">
    <property type="entry name" value="ATPase_NBD"/>
</dbReference>
<protein>
    <recommendedName>
        <fullName evidence="8">tRNA N6-adenosine threonylcarbamoyltransferase</fullName>
        <ecNumber evidence="8">2.3.1.234</ecNumber>
    </recommendedName>
    <alternativeName>
        <fullName evidence="8">N6-L-threonylcarbamoyladenine synthase</fullName>
        <shortName evidence="8">t(6)A synthase</shortName>
    </alternativeName>
    <alternativeName>
        <fullName evidence="8">t(6)A37 threonylcarbamoyladenosine biosynthesis protein TsaD</fullName>
    </alternativeName>
    <alternativeName>
        <fullName evidence="8">tRNA threonylcarbamoyladenosine biosynthesis protein TsaD</fullName>
    </alternativeName>
</protein>
<dbReference type="GO" id="GO:0002949">
    <property type="term" value="P:tRNA threonylcarbamoyladenosine modification"/>
    <property type="evidence" value="ECO:0007669"/>
    <property type="project" value="UniProtKB-UniRule"/>
</dbReference>
<dbReference type="PANTHER" id="PTHR11735">
    <property type="entry name" value="TRNA N6-ADENOSINE THREONYLCARBAMOYLTRANSFERASE"/>
    <property type="match status" value="1"/>
</dbReference>
<keyword evidence="2 8" id="KW-0808">Transferase</keyword>
<dbReference type="InterPro" id="IPR022450">
    <property type="entry name" value="TsaD"/>
</dbReference>
<feature type="binding site" evidence="8">
    <location>
        <position position="167"/>
    </location>
    <ligand>
        <name>substrate</name>
    </ligand>
</feature>
<name>A0A518DV99_9BACT</name>
<organism evidence="10 11">
    <name type="scientific">Lignipirellula cremea</name>
    <dbReference type="NCBI Taxonomy" id="2528010"/>
    <lineage>
        <taxon>Bacteria</taxon>
        <taxon>Pseudomonadati</taxon>
        <taxon>Planctomycetota</taxon>
        <taxon>Planctomycetia</taxon>
        <taxon>Pirellulales</taxon>
        <taxon>Pirellulaceae</taxon>
        <taxon>Lignipirellula</taxon>
    </lineage>
</organism>
<dbReference type="InterPro" id="IPR017861">
    <property type="entry name" value="KAE1/TsaD"/>
</dbReference>
<feature type="domain" description="Gcp-like" evidence="9">
    <location>
        <begin position="23"/>
        <end position="315"/>
    </location>
</feature>
<feature type="binding site" evidence="8">
    <location>
        <position position="111"/>
    </location>
    <ligand>
        <name>Fe cation</name>
        <dbReference type="ChEBI" id="CHEBI:24875"/>
    </ligand>
</feature>
<dbReference type="OrthoDB" id="9806197at2"/>
<dbReference type="GO" id="GO:0061711">
    <property type="term" value="F:tRNA N(6)-L-threonylcarbamoyladenine synthase activity"/>
    <property type="evidence" value="ECO:0007669"/>
    <property type="project" value="UniProtKB-EC"/>
</dbReference>
<dbReference type="Gene3D" id="3.30.420.40">
    <property type="match status" value="2"/>
</dbReference>
<dbReference type="EMBL" id="CP036433">
    <property type="protein sequence ID" value="QDU95757.1"/>
    <property type="molecule type" value="Genomic_DNA"/>
</dbReference>
<evidence type="ECO:0000256" key="2">
    <source>
        <dbReference type="ARBA" id="ARBA00022679"/>
    </source>
</evidence>
<dbReference type="AlphaFoldDB" id="A0A518DV99"/>
<sequence>MKILTLETTCDETAAAVVTDDLQVLGSVVASQEQLHRQFAGVVPEIAARAHVQRILPVIEETLRRAQVNSADLDAVAVAYTPGLVGSLLVGLSAAKALALVWEKPLVGVNHLHAHIYACRIAAGRDIFPCVGLIVSGGHSSVYHCRTAGDFVYLGGTIDDAAGEAFDKVASMLGLSYPGGPSISKAAAEGDPAAYRFPRSFLKDKSRLEFSFSGLKTAVRYEIAGPGRPDFSAVNLSEQRIGDIAASFQEAVVDCLVVKAMQAVETTGLRTLCVGGGVAANGRLRERLAEETAAAGVELQIAPMALCTDNAVMGAIAFERLKAGDVDDLTLDVRPGLVRPATLEFHSDARE</sequence>
<accession>A0A518DV99</accession>
<keyword evidence="6 8" id="KW-0012">Acyltransferase</keyword>
<dbReference type="PRINTS" id="PR00789">
    <property type="entry name" value="OSIALOPTASE"/>
</dbReference>
<evidence type="ECO:0000256" key="5">
    <source>
        <dbReference type="ARBA" id="ARBA00023004"/>
    </source>
</evidence>